<gene>
    <name evidence="2" type="ORF">DVH21_16855</name>
</gene>
<evidence type="ECO:0000313" key="3">
    <source>
        <dbReference type="Proteomes" id="UP000253958"/>
    </source>
</evidence>
<reference evidence="2 3" key="2">
    <citation type="submission" date="2018-08" db="EMBL/GenBank/DDBJ databases">
        <title>Streptomyces kandeliansis sp. nov., an endophytic bacterium isolated from mangrove plant.</title>
        <authorList>
            <person name="Wang R."/>
        </authorList>
    </citation>
    <scope>NUCLEOTIDE SEQUENCE [LARGE SCALE GENOMIC DNA]</scope>
    <source>
        <strain evidence="3">H14(2018)</strain>
    </source>
</reference>
<dbReference type="CDD" id="cd12797">
    <property type="entry name" value="M23_peptidase"/>
    <property type="match status" value="1"/>
</dbReference>
<dbReference type="Gene3D" id="2.70.70.10">
    <property type="entry name" value="Glucose Permease (Domain IIA)"/>
    <property type="match status" value="1"/>
</dbReference>
<dbReference type="OMA" id="VRCNAVD"/>
<feature type="domain" description="M23ase beta-sheet core" evidence="1">
    <location>
        <begin position="223"/>
        <end position="343"/>
    </location>
</feature>
<dbReference type="GO" id="GO:0004222">
    <property type="term" value="F:metalloendopeptidase activity"/>
    <property type="evidence" value="ECO:0007669"/>
    <property type="project" value="TreeGrafter"/>
</dbReference>
<protein>
    <submittedName>
        <fullName evidence="2">M23 family peptidase</fullName>
    </submittedName>
</protein>
<dbReference type="RefSeq" id="WP_013284985.1">
    <property type="nucleotide sequence ID" value="NZ_CP031263.1"/>
</dbReference>
<proteinExistence type="predicted"/>
<accession>A0A6N3K0L1</accession>
<dbReference type="PANTHER" id="PTHR21666:SF270">
    <property type="entry name" value="MUREIN HYDROLASE ACTIVATOR ENVC"/>
    <property type="match status" value="1"/>
</dbReference>
<dbReference type="InterPro" id="IPR016047">
    <property type="entry name" value="M23ase_b-sheet_dom"/>
</dbReference>
<dbReference type="EMBL" id="CP031263">
    <property type="protein sequence ID" value="AXH91461.1"/>
    <property type="molecule type" value="Genomic_DNA"/>
</dbReference>
<evidence type="ECO:0000259" key="1">
    <source>
        <dbReference type="Pfam" id="PF01551"/>
    </source>
</evidence>
<dbReference type="SUPFAM" id="SSF51261">
    <property type="entry name" value="Duplicated hybrid motif"/>
    <property type="match status" value="1"/>
</dbReference>
<sequence>MTTRMLSGIALAVTGVLLLCSGLATTLIFGGGAGACGPATSVTPTASSAARSPALGGIGPIGDWNAEQVGNAATITTVGMGLGVPPRGWVIAVATAMQESSLINIRGGDRDSVGLFQQRPSQGWGTPEQLHDPRYATTKFYQKLQAVDGWQAMPLTEAAQRVQRSAYPDAYARWEPDAARIVAALTGASAGPAACGVAVSAQGWAQPVQGDVGSGFRTSGRPGHDGVDLIVGKGTPIHAASAGTVSVVRCNAVDVRTGRDWGCDRDGDPALTRGCGWYVDINHPGGVITRYCHMLTRPSVAEGQRVAAGDVIGVAGSSGHSSGPHLHFEVHLGDHTSGTAVDPVAFMASVGAPLNQ</sequence>
<organism evidence="2 3">
    <name type="scientific">Micromonospora aurantiaca</name>
    <name type="common">nom. illeg.</name>
    <dbReference type="NCBI Taxonomy" id="47850"/>
    <lineage>
        <taxon>Bacteria</taxon>
        <taxon>Bacillati</taxon>
        <taxon>Actinomycetota</taxon>
        <taxon>Actinomycetes</taxon>
        <taxon>Micromonosporales</taxon>
        <taxon>Micromonosporaceae</taxon>
        <taxon>Micromonospora</taxon>
    </lineage>
</organism>
<dbReference type="Proteomes" id="UP000253958">
    <property type="component" value="Chromosome"/>
</dbReference>
<dbReference type="PANTHER" id="PTHR21666">
    <property type="entry name" value="PEPTIDASE-RELATED"/>
    <property type="match status" value="1"/>
</dbReference>
<reference evidence="2 3" key="1">
    <citation type="submission" date="2018-07" db="EMBL/GenBank/DDBJ databases">
        <authorList>
            <person name="Ye Y."/>
        </authorList>
    </citation>
    <scope>NUCLEOTIDE SEQUENCE [LARGE SCALE GENOMIC DNA]</scope>
    <source>
        <strain evidence="3">H14(2018)</strain>
    </source>
</reference>
<dbReference type="InterPro" id="IPR011055">
    <property type="entry name" value="Dup_hybrid_motif"/>
</dbReference>
<dbReference type="AlphaFoldDB" id="A0A6N3K0L1"/>
<dbReference type="InterPro" id="IPR050570">
    <property type="entry name" value="Cell_wall_metabolism_enzyme"/>
</dbReference>
<name>A0A6N3K0L1_9ACTN</name>
<evidence type="ECO:0000313" key="2">
    <source>
        <dbReference type="EMBL" id="AXH91461.1"/>
    </source>
</evidence>
<dbReference type="Pfam" id="PF01551">
    <property type="entry name" value="Peptidase_M23"/>
    <property type="match status" value="1"/>
</dbReference>